<dbReference type="EMBL" id="DS178262">
    <property type="protein sequence ID" value="EFP74111.2"/>
    <property type="molecule type" value="Genomic_DNA"/>
</dbReference>
<dbReference type="AlphaFoldDB" id="E3JQ28"/>
<keyword evidence="2" id="KW-1185">Reference proteome</keyword>
<evidence type="ECO:0000313" key="2">
    <source>
        <dbReference type="Proteomes" id="UP000008783"/>
    </source>
</evidence>
<dbReference type="InParanoid" id="E3JQ28"/>
<dbReference type="OrthoDB" id="2515032at2759"/>
<dbReference type="VEuPathDB" id="FungiDB:PGTG_00067"/>
<name>E3JQ28_PUCGT</name>
<dbReference type="KEGG" id="pgr:PGTG_00067"/>
<dbReference type="HOGENOM" id="CLU_2321509_0_0_1"/>
<dbReference type="RefSeq" id="XP_003307117.2">
    <property type="nucleotide sequence ID" value="XM_003307069.2"/>
</dbReference>
<dbReference type="GeneID" id="10527384"/>
<accession>E3JQ28</accession>
<reference evidence="2" key="2">
    <citation type="journal article" date="2011" name="Proc. Natl. Acad. Sci. U.S.A.">
        <title>Obligate biotrophy features unraveled by the genomic analysis of rust fungi.</title>
        <authorList>
            <person name="Duplessis S."/>
            <person name="Cuomo C.A."/>
            <person name="Lin Y.-C."/>
            <person name="Aerts A."/>
            <person name="Tisserant E."/>
            <person name="Veneault-Fourrey C."/>
            <person name="Joly D.L."/>
            <person name="Hacquard S."/>
            <person name="Amselem J."/>
            <person name="Cantarel B.L."/>
            <person name="Chiu R."/>
            <person name="Coutinho P.M."/>
            <person name="Feau N."/>
            <person name="Field M."/>
            <person name="Frey P."/>
            <person name="Gelhaye E."/>
            <person name="Goldberg J."/>
            <person name="Grabherr M.G."/>
            <person name="Kodira C.D."/>
            <person name="Kohler A."/>
            <person name="Kuees U."/>
            <person name="Lindquist E.A."/>
            <person name="Lucas S.M."/>
            <person name="Mago R."/>
            <person name="Mauceli E."/>
            <person name="Morin E."/>
            <person name="Murat C."/>
            <person name="Pangilinan J.L."/>
            <person name="Park R."/>
            <person name="Pearson M."/>
            <person name="Quesneville H."/>
            <person name="Rouhier N."/>
            <person name="Sakthikumar S."/>
            <person name="Salamov A.A."/>
            <person name="Schmutz J."/>
            <person name="Selles B."/>
            <person name="Shapiro H."/>
            <person name="Tanguay P."/>
            <person name="Tuskan G.A."/>
            <person name="Henrissat B."/>
            <person name="Van de Peer Y."/>
            <person name="Rouze P."/>
            <person name="Ellis J.G."/>
            <person name="Dodds P.N."/>
            <person name="Schein J.E."/>
            <person name="Zhong S."/>
            <person name="Hamelin R.C."/>
            <person name="Grigoriev I.V."/>
            <person name="Szabo L.J."/>
            <person name="Martin F."/>
        </authorList>
    </citation>
    <scope>NUCLEOTIDE SEQUENCE [LARGE SCALE GENOMIC DNA]</scope>
    <source>
        <strain evidence="2">CRL 75-36-700-3 / race SCCL</strain>
    </source>
</reference>
<gene>
    <name evidence="1" type="ORF">PGTG_00067</name>
</gene>
<proteinExistence type="predicted"/>
<evidence type="ECO:0008006" key="3">
    <source>
        <dbReference type="Google" id="ProtNLM"/>
    </source>
</evidence>
<reference key="1">
    <citation type="submission" date="2007-01" db="EMBL/GenBank/DDBJ databases">
        <title>The Genome Sequence of Puccinia graminis f. sp. tritici Strain CRL 75-36-700-3.</title>
        <authorList>
            <consortium name="The Broad Institute Genome Sequencing Platform"/>
            <person name="Birren B."/>
            <person name="Lander E."/>
            <person name="Galagan J."/>
            <person name="Nusbaum C."/>
            <person name="Devon K."/>
            <person name="Cuomo C."/>
            <person name="Jaffe D."/>
            <person name="Butler J."/>
            <person name="Alvarez P."/>
            <person name="Gnerre S."/>
            <person name="Grabherr M."/>
            <person name="Mauceli E."/>
            <person name="Brockman W."/>
            <person name="Young S."/>
            <person name="LaButti K."/>
            <person name="Sykes S."/>
            <person name="DeCaprio D."/>
            <person name="Crawford M."/>
            <person name="Koehrsen M."/>
            <person name="Engels R."/>
            <person name="Montgomery P."/>
            <person name="Pearson M."/>
            <person name="Howarth C."/>
            <person name="Larson L."/>
            <person name="White J."/>
            <person name="Zeng Q."/>
            <person name="Kodira C."/>
            <person name="Yandava C."/>
            <person name="Alvarado L."/>
            <person name="O'Leary S."/>
            <person name="Szabo L."/>
            <person name="Dean R."/>
            <person name="Schein J."/>
        </authorList>
    </citation>
    <scope>NUCLEOTIDE SEQUENCE</scope>
    <source>
        <strain>CRL 75-36-700-3</strain>
    </source>
</reference>
<protein>
    <recommendedName>
        <fullName evidence="3">OB domain-containing protein</fullName>
    </recommendedName>
</protein>
<dbReference type="Proteomes" id="UP000008783">
    <property type="component" value="Unassembled WGS sequence"/>
</dbReference>
<sequence>MAHLGELENVVEDEVQKAVVSGNVYVAGVFWNRRNQWNSYVKVVNRSLGKNVKIQLLAGNPTTLRGIQQLKRGDWIQVQGYSAQGLPQEDGVLKVKPWGGLNQPHMVSGTIPQRDST</sequence>
<evidence type="ECO:0000313" key="1">
    <source>
        <dbReference type="EMBL" id="EFP74111.2"/>
    </source>
</evidence>
<organism evidence="1 2">
    <name type="scientific">Puccinia graminis f. sp. tritici (strain CRL 75-36-700-3 / race SCCL)</name>
    <name type="common">Black stem rust fungus</name>
    <dbReference type="NCBI Taxonomy" id="418459"/>
    <lineage>
        <taxon>Eukaryota</taxon>
        <taxon>Fungi</taxon>
        <taxon>Dikarya</taxon>
        <taxon>Basidiomycota</taxon>
        <taxon>Pucciniomycotina</taxon>
        <taxon>Pucciniomycetes</taxon>
        <taxon>Pucciniales</taxon>
        <taxon>Pucciniaceae</taxon>
        <taxon>Puccinia</taxon>
    </lineage>
</organism>